<evidence type="ECO:0000313" key="10">
    <source>
        <dbReference type="EMBL" id="EAY24134.1"/>
    </source>
</evidence>
<dbReference type="Gene3D" id="1.10.287.1260">
    <property type="match status" value="1"/>
</dbReference>
<feature type="transmembrane region" description="Helical" evidence="7">
    <location>
        <begin position="60"/>
        <end position="79"/>
    </location>
</feature>
<evidence type="ECO:0000256" key="2">
    <source>
        <dbReference type="ARBA" id="ARBA00008017"/>
    </source>
</evidence>
<dbReference type="Pfam" id="PF00924">
    <property type="entry name" value="MS_channel_2nd"/>
    <property type="match status" value="1"/>
</dbReference>
<dbReference type="GO" id="GO:0005886">
    <property type="term" value="C:plasma membrane"/>
    <property type="evidence" value="ECO:0007669"/>
    <property type="project" value="UniProtKB-SubCell"/>
</dbReference>
<dbReference type="InterPro" id="IPR010920">
    <property type="entry name" value="LSM_dom_sf"/>
</dbReference>
<comment type="caution">
    <text evidence="10">The sequence shown here is derived from an EMBL/GenBank/DDBJ whole genome shotgun (WGS) entry which is preliminary data.</text>
</comment>
<dbReference type="Pfam" id="PF05552">
    <property type="entry name" value="MS_channel_1st_1"/>
    <property type="match status" value="1"/>
</dbReference>
<feature type="domain" description="Mechanosensitive ion channel MscS" evidence="8">
    <location>
        <begin position="102"/>
        <end position="167"/>
    </location>
</feature>
<dbReference type="Gene3D" id="2.30.30.60">
    <property type="match status" value="1"/>
</dbReference>
<evidence type="ECO:0000256" key="4">
    <source>
        <dbReference type="ARBA" id="ARBA00022692"/>
    </source>
</evidence>
<dbReference type="InterPro" id="IPR045275">
    <property type="entry name" value="MscS_archaea/bacteria_type"/>
</dbReference>
<dbReference type="InterPro" id="IPR011014">
    <property type="entry name" value="MscS_channel_TM-2"/>
</dbReference>
<keyword evidence="11" id="KW-1185">Reference proteome</keyword>
<dbReference type="SUPFAM" id="SSF82861">
    <property type="entry name" value="Mechanosensitive channel protein MscS (YggB), transmembrane region"/>
    <property type="match status" value="1"/>
</dbReference>
<dbReference type="RefSeq" id="WP_002705388.1">
    <property type="nucleotide sequence ID" value="NZ_AAWS01000080.1"/>
</dbReference>
<dbReference type="Gene3D" id="3.30.70.100">
    <property type="match status" value="1"/>
</dbReference>
<gene>
    <name evidence="10" type="ORF">M23134_00949</name>
</gene>
<protein>
    <submittedName>
        <fullName evidence="10">Mechanosensitive ion channel family protein</fullName>
    </submittedName>
</protein>
<dbReference type="PROSITE" id="PS01246">
    <property type="entry name" value="UPF0003"/>
    <property type="match status" value="1"/>
</dbReference>
<evidence type="ECO:0000259" key="8">
    <source>
        <dbReference type="Pfam" id="PF00924"/>
    </source>
</evidence>
<evidence type="ECO:0000256" key="5">
    <source>
        <dbReference type="ARBA" id="ARBA00022989"/>
    </source>
</evidence>
<dbReference type="PANTHER" id="PTHR30221">
    <property type="entry name" value="SMALL-CONDUCTANCE MECHANOSENSITIVE CHANNEL"/>
    <property type="match status" value="1"/>
</dbReference>
<keyword evidence="6 7" id="KW-0472">Membrane</keyword>
<evidence type="ECO:0000259" key="9">
    <source>
        <dbReference type="Pfam" id="PF21082"/>
    </source>
</evidence>
<dbReference type="SUPFAM" id="SSF82689">
    <property type="entry name" value="Mechanosensitive channel protein MscS (YggB), C-terminal domain"/>
    <property type="match status" value="1"/>
</dbReference>
<comment type="subcellular location">
    <subcellularLocation>
        <location evidence="1">Cell membrane</location>
        <topology evidence="1">Multi-pass membrane protein</topology>
    </subcellularLocation>
</comment>
<dbReference type="PANTHER" id="PTHR30221:SF1">
    <property type="entry name" value="SMALL-CONDUCTANCE MECHANOSENSITIVE CHANNEL"/>
    <property type="match status" value="1"/>
</dbReference>
<dbReference type="InterPro" id="IPR023408">
    <property type="entry name" value="MscS_beta-dom_sf"/>
</dbReference>
<dbReference type="eggNOG" id="COG0668">
    <property type="taxonomic scope" value="Bacteria"/>
</dbReference>
<proteinExistence type="inferred from homology"/>
<dbReference type="AlphaFoldDB" id="A1ZZM6"/>
<evidence type="ECO:0000256" key="3">
    <source>
        <dbReference type="ARBA" id="ARBA00022475"/>
    </source>
</evidence>
<keyword evidence="4 7" id="KW-0812">Transmembrane</keyword>
<dbReference type="Pfam" id="PF21082">
    <property type="entry name" value="MS_channel_3rd"/>
    <property type="match status" value="1"/>
</dbReference>
<reference evidence="10 11" key="1">
    <citation type="submission" date="2007-01" db="EMBL/GenBank/DDBJ databases">
        <authorList>
            <person name="Haygood M."/>
            <person name="Podell S."/>
            <person name="Anderson C."/>
            <person name="Hopkinson B."/>
            <person name="Roe K."/>
            <person name="Barbeau K."/>
            <person name="Gaasterland T."/>
            <person name="Ferriera S."/>
            <person name="Johnson J."/>
            <person name="Kravitz S."/>
            <person name="Beeson K."/>
            <person name="Sutton G."/>
            <person name="Rogers Y.-H."/>
            <person name="Friedman R."/>
            <person name="Frazier M."/>
            <person name="Venter J.C."/>
        </authorList>
    </citation>
    <scope>NUCLEOTIDE SEQUENCE [LARGE SCALE GENOMIC DNA]</scope>
    <source>
        <strain evidence="10 11">ATCC 23134</strain>
    </source>
</reference>
<keyword evidence="5 7" id="KW-1133">Transmembrane helix</keyword>
<sequence>MEKYLNQFYSMSVEYAPKILLAIATLIIGLQVVKFAAKLFKASLKKQEMDETVKTFLTRLVKFALKAALFISVATIVGVKTSSFIAMLGAAGLAIGLALQGSLSNFAGGVVILVVRPFSVGDFITAQGNSGTVKEIRLFCTILKTPDNKTIYIPNGGLANASIVNVSIEPQRRVDLTFGIGYDDDVSKAKSVLMKLIEEDERILTDRKPFLAVSELADSSVNFVMRVWVKKADYWGVHFDMKEKVKITFDKEGISIPYPHQEVYMHQVNDQTQTDESA</sequence>
<dbReference type="InterPro" id="IPR011066">
    <property type="entry name" value="MscS_channel_C_sf"/>
</dbReference>
<dbReference type="InterPro" id="IPR006685">
    <property type="entry name" value="MscS_channel_2nd"/>
</dbReference>
<dbReference type="Proteomes" id="UP000004095">
    <property type="component" value="Unassembled WGS sequence"/>
</dbReference>
<comment type="similarity">
    <text evidence="2">Belongs to the MscS (TC 1.A.23) family.</text>
</comment>
<feature type="transmembrane region" description="Helical" evidence="7">
    <location>
        <begin position="20"/>
        <end position="40"/>
    </location>
</feature>
<dbReference type="InterPro" id="IPR049278">
    <property type="entry name" value="MS_channel_C"/>
</dbReference>
<dbReference type="InterPro" id="IPR006686">
    <property type="entry name" value="MscS_channel_CS"/>
</dbReference>
<name>A1ZZM6_MICM2</name>
<organism evidence="10 11">
    <name type="scientific">Microscilla marina ATCC 23134</name>
    <dbReference type="NCBI Taxonomy" id="313606"/>
    <lineage>
        <taxon>Bacteria</taxon>
        <taxon>Pseudomonadati</taxon>
        <taxon>Bacteroidota</taxon>
        <taxon>Cytophagia</taxon>
        <taxon>Cytophagales</taxon>
        <taxon>Microscillaceae</taxon>
        <taxon>Microscilla</taxon>
    </lineage>
</organism>
<keyword evidence="3" id="KW-1003">Cell membrane</keyword>
<dbReference type="InterPro" id="IPR008910">
    <property type="entry name" value="MSC_TM_helix"/>
</dbReference>
<evidence type="ECO:0000256" key="7">
    <source>
        <dbReference type="SAM" id="Phobius"/>
    </source>
</evidence>
<evidence type="ECO:0000313" key="11">
    <source>
        <dbReference type="Proteomes" id="UP000004095"/>
    </source>
</evidence>
<accession>A1ZZM6</accession>
<dbReference type="GO" id="GO:0008381">
    <property type="term" value="F:mechanosensitive monoatomic ion channel activity"/>
    <property type="evidence" value="ECO:0007669"/>
    <property type="project" value="InterPro"/>
</dbReference>
<dbReference type="EMBL" id="AAWS01000080">
    <property type="protein sequence ID" value="EAY24134.1"/>
    <property type="molecule type" value="Genomic_DNA"/>
</dbReference>
<dbReference type="SUPFAM" id="SSF50182">
    <property type="entry name" value="Sm-like ribonucleoproteins"/>
    <property type="match status" value="1"/>
</dbReference>
<dbReference type="OrthoDB" id="9809206at2"/>
<evidence type="ECO:0000256" key="1">
    <source>
        <dbReference type="ARBA" id="ARBA00004651"/>
    </source>
</evidence>
<evidence type="ECO:0000256" key="6">
    <source>
        <dbReference type="ARBA" id="ARBA00023136"/>
    </source>
</evidence>
<feature type="transmembrane region" description="Helical" evidence="7">
    <location>
        <begin position="85"/>
        <end position="115"/>
    </location>
</feature>
<feature type="domain" description="Mechanosensitive ion channel MscS C-terminal" evidence="9">
    <location>
        <begin position="174"/>
        <end position="256"/>
    </location>
</feature>